<keyword evidence="3" id="KW-0805">Transcription regulation</keyword>
<dbReference type="AlphaFoldDB" id="A0A9W6B3T3"/>
<gene>
    <name evidence="10" type="ORF">WR164_15420</name>
</gene>
<dbReference type="InterPro" id="IPR036388">
    <property type="entry name" value="WH-like_DNA-bd_sf"/>
</dbReference>
<accession>A0A9W6B3T3</accession>
<evidence type="ECO:0000256" key="3">
    <source>
        <dbReference type="ARBA" id="ARBA00023015"/>
    </source>
</evidence>
<feature type="domain" description="OmpR/PhoB-type" evidence="9">
    <location>
        <begin position="136"/>
        <end position="237"/>
    </location>
</feature>
<dbReference type="InterPro" id="IPR001789">
    <property type="entry name" value="Sig_transdc_resp-reg_receiver"/>
</dbReference>
<keyword evidence="1 6" id="KW-0597">Phosphoprotein</keyword>
<comment type="caution">
    <text evidence="10">The sequence shown here is derived from an EMBL/GenBank/DDBJ whole genome shotgun (WGS) entry which is preliminary data.</text>
</comment>
<dbReference type="GO" id="GO:0000976">
    <property type="term" value="F:transcription cis-regulatory region binding"/>
    <property type="evidence" value="ECO:0007669"/>
    <property type="project" value="TreeGrafter"/>
</dbReference>
<dbReference type="EMBL" id="BRPL01000004">
    <property type="protein sequence ID" value="GLB47563.1"/>
    <property type="molecule type" value="Genomic_DNA"/>
</dbReference>
<reference evidence="10" key="2">
    <citation type="journal article" date="2023" name="PLoS ONE">
        <title>Philodulcilactobacillus myokoensis gen. nov., sp. nov., a fructophilic, acidophilic, and agar-phobic lactic acid bacterium isolated from fermented vegetable extracts.</title>
        <authorList>
            <person name="Kouya T."/>
            <person name="Ishiyama Y."/>
            <person name="Ohashi S."/>
            <person name="Kumakubo R."/>
            <person name="Yamazaki T."/>
            <person name="Otaki T."/>
        </authorList>
    </citation>
    <scope>NUCLEOTIDE SEQUENCE</scope>
    <source>
        <strain evidence="10">WR16-4</strain>
    </source>
</reference>
<dbReference type="PANTHER" id="PTHR48111">
    <property type="entry name" value="REGULATOR OF RPOS"/>
    <property type="match status" value="1"/>
</dbReference>
<feature type="DNA-binding region" description="OmpR/PhoB-type" evidence="7">
    <location>
        <begin position="136"/>
        <end position="237"/>
    </location>
</feature>
<evidence type="ECO:0000259" key="8">
    <source>
        <dbReference type="PROSITE" id="PS50110"/>
    </source>
</evidence>
<feature type="domain" description="Response regulatory" evidence="8">
    <location>
        <begin position="3"/>
        <end position="117"/>
    </location>
</feature>
<dbReference type="PANTHER" id="PTHR48111:SF22">
    <property type="entry name" value="REGULATOR OF RPOS"/>
    <property type="match status" value="1"/>
</dbReference>
<dbReference type="PROSITE" id="PS50110">
    <property type="entry name" value="RESPONSE_REGULATORY"/>
    <property type="match status" value="1"/>
</dbReference>
<evidence type="ECO:0000259" key="9">
    <source>
        <dbReference type="PROSITE" id="PS51755"/>
    </source>
</evidence>
<evidence type="ECO:0000256" key="1">
    <source>
        <dbReference type="ARBA" id="ARBA00022553"/>
    </source>
</evidence>
<dbReference type="InterPro" id="IPR039420">
    <property type="entry name" value="WalR-like"/>
</dbReference>
<keyword evidence="5" id="KW-0804">Transcription</keyword>
<dbReference type="InterPro" id="IPR011006">
    <property type="entry name" value="CheY-like_superfamily"/>
</dbReference>
<evidence type="ECO:0000256" key="6">
    <source>
        <dbReference type="PROSITE-ProRule" id="PRU00169"/>
    </source>
</evidence>
<feature type="modified residue" description="4-aspartylphosphate" evidence="6">
    <location>
        <position position="57"/>
    </location>
</feature>
<keyword evidence="11" id="KW-1185">Reference proteome</keyword>
<evidence type="ECO:0000256" key="5">
    <source>
        <dbReference type="ARBA" id="ARBA00023163"/>
    </source>
</evidence>
<keyword evidence="4 7" id="KW-0238">DNA-binding</keyword>
<dbReference type="SUPFAM" id="SSF46894">
    <property type="entry name" value="C-terminal effector domain of the bipartite response regulators"/>
    <property type="match status" value="1"/>
</dbReference>
<evidence type="ECO:0000256" key="7">
    <source>
        <dbReference type="PROSITE-ProRule" id="PRU01091"/>
    </source>
</evidence>
<proteinExistence type="predicted"/>
<dbReference type="InterPro" id="IPR016032">
    <property type="entry name" value="Sig_transdc_resp-reg_C-effctor"/>
</dbReference>
<evidence type="ECO:0000256" key="2">
    <source>
        <dbReference type="ARBA" id="ARBA00023012"/>
    </source>
</evidence>
<dbReference type="GO" id="GO:0006355">
    <property type="term" value="P:regulation of DNA-templated transcription"/>
    <property type="evidence" value="ECO:0007669"/>
    <property type="project" value="InterPro"/>
</dbReference>
<dbReference type="InterPro" id="IPR001867">
    <property type="entry name" value="OmpR/PhoB-type_DNA-bd"/>
</dbReference>
<dbReference type="CDD" id="cd00383">
    <property type="entry name" value="trans_reg_C"/>
    <property type="match status" value="1"/>
</dbReference>
<keyword evidence="2" id="KW-0902">Two-component regulatory system</keyword>
<dbReference type="GO" id="GO:0000156">
    <property type="term" value="F:phosphorelay response regulator activity"/>
    <property type="evidence" value="ECO:0007669"/>
    <property type="project" value="TreeGrafter"/>
</dbReference>
<reference evidence="10" key="1">
    <citation type="submission" date="2022-07" db="EMBL/GenBank/DDBJ databases">
        <authorList>
            <person name="Kouya T."/>
            <person name="Ishiyama Y."/>
        </authorList>
    </citation>
    <scope>NUCLEOTIDE SEQUENCE</scope>
    <source>
        <strain evidence="10">WR16-4</strain>
    </source>
</reference>
<dbReference type="Proteomes" id="UP001144204">
    <property type="component" value="Unassembled WGS sequence"/>
</dbReference>
<dbReference type="GO" id="GO:0032993">
    <property type="term" value="C:protein-DNA complex"/>
    <property type="evidence" value="ECO:0007669"/>
    <property type="project" value="TreeGrafter"/>
</dbReference>
<dbReference type="Gene3D" id="3.40.50.2300">
    <property type="match status" value="1"/>
</dbReference>
<dbReference type="SUPFAM" id="SSF52172">
    <property type="entry name" value="CheY-like"/>
    <property type="match status" value="1"/>
</dbReference>
<dbReference type="RefSeq" id="WP_286137099.1">
    <property type="nucleotide sequence ID" value="NZ_BRPL01000004.1"/>
</dbReference>
<dbReference type="PROSITE" id="PS51755">
    <property type="entry name" value="OMPR_PHOB"/>
    <property type="match status" value="1"/>
</dbReference>
<organism evidence="10 11">
    <name type="scientific">Philodulcilactobacillus myokoensis</name>
    <dbReference type="NCBI Taxonomy" id="2929573"/>
    <lineage>
        <taxon>Bacteria</taxon>
        <taxon>Bacillati</taxon>
        <taxon>Bacillota</taxon>
        <taxon>Bacilli</taxon>
        <taxon>Lactobacillales</taxon>
        <taxon>Lactobacillaceae</taxon>
        <taxon>Philodulcilactobacillus</taxon>
    </lineage>
</organism>
<evidence type="ECO:0000313" key="10">
    <source>
        <dbReference type="EMBL" id="GLB47563.1"/>
    </source>
</evidence>
<evidence type="ECO:0000256" key="4">
    <source>
        <dbReference type="ARBA" id="ARBA00023125"/>
    </source>
</evidence>
<sequence length="237" mass="28131">MKTALLVTKQLKLAMEINTIGNQNNLFVNNFTDPNDIDAFINNDDVVGIIWDLSVTDLDQSLSALKRLRGKFHNPIIILSTNHDIKIEEKIFHLKIDDYIIAPFQEKDIILRLKTRYDFYAELNQSQQDAGDYKHKRIEKYKDFVVDLKHFQIKYKHHNLNLTPKEFYLLYYLIRHNNQVLSRAQIFNSVWHEDRDSVYISSRIVDMHISHLRDKLNKFSNNTSKIKTIRGFGYIFQ</sequence>
<protein>
    <submittedName>
        <fullName evidence="10">DNA-binding response regulator</fullName>
    </submittedName>
</protein>
<evidence type="ECO:0000313" key="11">
    <source>
        <dbReference type="Proteomes" id="UP001144204"/>
    </source>
</evidence>
<dbReference type="Gene3D" id="1.10.10.10">
    <property type="entry name" value="Winged helix-like DNA-binding domain superfamily/Winged helix DNA-binding domain"/>
    <property type="match status" value="1"/>
</dbReference>
<dbReference type="Pfam" id="PF00486">
    <property type="entry name" value="Trans_reg_C"/>
    <property type="match status" value="1"/>
</dbReference>
<name>A0A9W6B3T3_9LACO</name>
<dbReference type="SMART" id="SM00862">
    <property type="entry name" value="Trans_reg_C"/>
    <property type="match status" value="1"/>
</dbReference>
<dbReference type="GO" id="GO:0005829">
    <property type="term" value="C:cytosol"/>
    <property type="evidence" value="ECO:0007669"/>
    <property type="project" value="TreeGrafter"/>
</dbReference>